<accession>A0A4U1IUI9</accession>
<evidence type="ECO:0000259" key="2">
    <source>
        <dbReference type="Pfam" id="PF01326"/>
    </source>
</evidence>
<dbReference type="RefSeq" id="WP_136934904.1">
    <property type="nucleotide sequence ID" value="NZ_SSMQ01000075.1"/>
</dbReference>
<proteinExistence type="predicted"/>
<keyword evidence="4" id="KW-1185">Reference proteome</keyword>
<dbReference type="InterPro" id="IPR036637">
    <property type="entry name" value="Phosphohistidine_dom_sf"/>
</dbReference>
<dbReference type="GO" id="GO:0016301">
    <property type="term" value="F:kinase activity"/>
    <property type="evidence" value="ECO:0007669"/>
    <property type="project" value="InterPro"/>
</dbReference>
<dbReference type="InterPro" id="IPR002192">
    <property type="entry name" value="PPDK_AMP/ATP-bd"/>
</dbReference>
<organism evidence="3 4">
    <name type="scientific">Polyangium fumosum</name>
    <dbReference type="NCBI Taxonomy" id="889272"/>
    <lineage>
        <taxon>Bacteria</taxon>
        <taxon>Pseudomonadati</taxon>
        <taxon>Myxococcota</taxon>
        <taxon>Polyangia</taxon>
        <taxon>Polyangiales</taxon>
        <taxon>Polyangiaceae</taxon>
        <taxon>Polyangium</taxon>
    </lineage>
</organism>
<gene>
    <name evidence="3" type="ORF">E8A74_42700</name>
</gene>
<dbReference type="Pfam" id="PF00391">
    <property type="entry name" value="PEP-utilizers"/>
    <property type="match status" value="1"/>
</dbReference>
<evidence type="ECO:0000259" key="1">
    <source>
        <dbReference type="Pfam" id="PF00391"/>
    </source>
</evidence>
<dbReference type="SUPFAM" id="SSF56059">
    <property type="entry name" value="Glutathione synthetase ATP-binding domain-like"/>
    <property type="match status" value="1"/>
</dbReference>
<dbReference type="Proteomes" id="UP000309215">
    <property type="component" value="Unassembled WGS sequence"/>
</dbReference>
<dbReference type="SUPFAM" id="SSF52009">
    <property type="entry name" value="Phosphohistidine domain"/>
    <property type="match status" value="1"/>
</dbReference>
<name>A0A4U1IUI9_9BACT</name>
<dbReference type="OrthoDB" id="9765468at2"/>
<evidence type="ECO:0008006" key="5">
    <source>
        <dbReference type="Google" id="ProtNLM"/>
    </source>
</evidence>
<reference evidence="3 4" key="1">
    <citation type="submission" date="2019-04" db="EMBL/GenBank/DDBJ databases">
        <authorList>
            <person name="Li Y."/>
            <person name="Wang J."/>
        </authorList>
    </citation>
    <scope>NUCLEOTIDE SEQUENCE [LARGE SCALE GENOMIC DNA]</scope>
    <source>
        <strain evidence="3 4">DSM 14668</strain>
    </source>
</reference>
<feature type="domain" description="PEP-utilising enzyme mobile" evidence="1">
    <location>
        <begin position="776"/>
        <end position="846"/>
    </location>
</feature>
<dbReference type="Pfam" id="PF01326">
    <property type="entry name" value="PPDK_N"/>
    <property type="match status" value="1"/>
</dbReference>
<dbReference type="Gene3D" id="3.50.30.10">
    <property type="entry name" value="Phosphohistidine domain"/>
    <property type="match status" value="1"/>
</dbReference>
<protein>
    <recommendedName>
        <fullName evidence="5">Phosphoenolpyruvate synthase</fullName>
    </recommendedName>
</protein>
<dbReference type="InterPro" id="IPR051549">
    <property type="entry name" value="PEP_Utilizing_Enz"/>
</dbReference>
<dbReference type="AlphaFoldDB" id="A0A4U1IUI9"/>
<evidence type="ECO:0000313" key="3">
    <source>
        <dbReference type="EMBL" id="TKC98052.1"/>
    </source>
</evidence>
<dbReference type="InterPro" id="IPR008279">
    <property type="entry name" value="PEP-util_enz_mobile_dom"/>
</dbReference>
<dbReference type="Gene3D" id="3.30.470.20">
    <property type="entry name" value="ATP-grasp fold, B domain"/>
    <property type="match status" value="1"/>
</dbReference>
<evidence type="ECO:0000313" key="4">
    <source>
        <dbReference type="Proteomes" id="UP000309215"/>
    </source>
</evidence>
<dbReference type="EMBL" id="SSMQ01000075">
    <property type="protein sequence ID" value="TKC98052.1"/>
    <property type="molecule type" value="Genomic_DNA"/>
</dbReference>
<dbReference type="PANTHER" id="PTHR43615:SF1">
    <property type="entry name" value="PPDK_N DOMAIN-CONTAINING PROTEIN"/>
    <property type="match status" value="1"/>
</dbReference>
<comment type="caution">
    <text evidence="3">The sequence shown here is derived from an EMBL/GenBank/DDBJ whole genome shotgun (WGS) entry which is preliminary data.</text>
</comment>
<feature type="domain" description="Pyruvate phosphate dikinase AMP/ATP-binding" evidence="2">
    <location>
        <begin position="64"/>
        <end position="270"/>
    </location>
</feature>
<dbReference type="GO" id="GO:0005524">
    <property type="term" value="F:ATP binding"/>
    <property type="evidence" value="ECO:0007669"/>
    <property type="project" value="InterPro"/>
</dbReference>
<dbReference type="InterPro" id="IPR013815">
    <property type="entry name" value="ATP_grasp_subdomain_1"/>
</dbReference>
<dbReference type="Gene3D" id="3.30.1490.20">
    <property type="entry name" value="ATP-grasp fold, A domain"/>
    <property type="match status" value="1"/>
</dbReference>
<dbReference type="PANTHER" id="PTHR43615">
    <property type="entry name" value="PHOSPHOENOLPYRUVATE SYNTHASE-RELATED"/>
    <property type="match status" value="1"/>
</dbReference>
<sequence>MRGRGGIGAVLRKPPFVRGFDAIDDVALVGGKGRSLQELRAVGAPVPEGVILTTAFSAVLTDESKPVPARCMEALDEARQRLGSGPLIVRSSAVGEDGTTAAFAGLLESIFPVDGADPAALLDAVRRCVASRAAARVRAYEQARKVCLQGVAVVVQRLVPSAAAGVLFTDGVMLRGEWCRGHGQALVDGAITPGAFRLDRRAAEGARRIVHVERLPEDGSPFPLTDQAARALVRHATTLERRRGLSLDLEWAVDPADNLWIVQARPVTDRRTFLWSNANISENFPAPVTPLLVSFARAGYDAYFRNLARAFGIEHARIAAHDEAFRGIVDAHGARLYYNLSHIHAVLRLMPFGDWLVDSFDVFVGAGASSPEGRRVADEIMALGRVITHVVRAYRDLPARVARFERAVDDVASRFHPRDVGVMPARALAEGLEAILDVRLRRWVDASLADCAAAVTYRALQTLLRVIDPDDAGASGHGAEDPAARHHALLKGLDVAGAWSLRALWELAVVVRADAPAREALAACEGSFAVFRGALGPELGARVDEWLDRFGFRGSGELLLTEPSLAEEPDRLLPLLSRYVEAVGDPSIESPARAFERQRAERERETARLRARLGGPRRALRPLFDALVLATQTSVQLRERARFRQALLYTRLRAVALALGRRLVSAGTTDADDDVFFLRFDELVDLAAGRGLSSDVRALVASRRAEHATLSALDLPDVFTLAAGTCVAPSALAEAVDPAPDRPADDGVLRGVPASGGRISGRAAVLGGLADAGRLAPGDVLVARQTDPGWAPLFFLVKGLVLERGGMLSHGSILARELGIPSVVGVPEATTRISHGRHIVVDGDTGHVRLA</sequence>